<dbReference type="AlphaFoldDB" id="A0AAV3Q093"/>
<feature type="compositionally biased region" description="Basic and acidic residues" evidence="1">
    <location>
        <begin position="1"/>
        <end position="17"/>
    </location>
</feature>
<keyword evidence="3" id="KW-1185">Reference proteome</keyword>
<organism evidence="2 3">
    <name type="scientific">Lithospermum erythrorhizon</name>
    <name type="common">Purple gromwell</name>
    <name type="synonym">Lithospermum officinale var. erythrorhizon</name>
    <dbReference type="NCBI Taxonomy" id="34254"/>
    <lineage>
        <taxon>Eukaryota</taxon>
        <taxon>Viridiplantae</taxon>
        <taxon>Streptophyta</taxon>
        <taxon>Embryophyta</taxon>
        <taxon>Tracheophyta</taxon>
        <taxon>Spermatophyta</taxon>
        <taxon>Magnoliopsida</taxon>
        <taxon>eudicotyledons</taxon>
        <taxon>Gunneridae</taxon>
        <taxon>Pentapetalae</taxon>
        <taxon>asterids</taxon>
        <taxon>lamiids</taxon>
        <taxon>Boraginales</taxon>
        <taxon>Boraginaceae</taxon>
        <taxon>Boraginoideae</taxon>
        <taxon>Lithospermeae</taxon>
        <taxon>Lithospermum</taxon>
    </lineage>
</organism>
<evidence type="ECO:0000313" key="3">
    <source>
        <dbReference type="Proteomes" id="UP001454036"/>
    </source>
</evidence>
<sequence length="277" mass="30641">MGHKVDDCKRDFEKEQGKGPQATNVHRRRQYHRVVNPTKAAQPKGVVNDVKKKGVFDPVLVGHVASSSGTKDSDLAPPNFLRGHVVEKWMKKLYKKNNGQGKQKQDGVQTNNSFSGLENVGEEEKDIAEDDKGNSTAIEVPVGKDNVHTTVQTNNTFAGLENIIEEENGATAETKGSPRDEGVCTTVGKEHVQTNNSFAGMVTAMGDDSEAVVNIVKEVLNVRHLAKTTSDHAPLLIELKLLHDTPRGSFRFQNMWLHHEDLKQDNENVMANLLCRM</sequence>
<evidence type="ECO:0000256" key="1">
    <source>
        <dbReference type="SAM" id="MobiDB-lite"/>
    </source>
</evidence>
<protein>
    <submittedName>
        <fullName evidence="2">Uncharacterized protein</fullName>
    </submittedName>
</protein>
<reference evidence="2 3" key="1">
    <citation type="submission" date="2024-01" db="EMBL/GenBank/DDBJ databases">
        <title>The complete chloroplast genome sequence of Lithospermum erythrorhizon: insights into the phylogenetic relationship among Boraginaceae species and the maternal lineages of purple gromwells.</title>
        <authorList>
            <person name="Okada T."/>
            <person name="Watanabe K."/>
        </authorList>
    </citation>
    <scope>NUCLEOTIDE SEQUENCE [LARGE SCALE GENOMIC DNA]</scope>
</reference>
<feature type="compositionally biased region" description="Polar residues" evidence="1">
    <location>
        <begin position="106"/>
        <end position="116"/>
    </location>
</feature>
<comment type="caution">
    <text evidence="2">The sequence shown here is derived from an EMBL/GenBank/DDBJ whole genome shotgun (WGS) entry which is preliminary data.</text>
</comment>
<accession>A0AAV3Q093</accession>
<feature type="region of interest" description="Disordered" evidence="1">
    <location>
        <begin position="98"/>
        <end position="138"/>
    </location>
</feature>
<name>A0AAV3Q093_LITER</name>
<feature type="region of interest" description="Disordered" evidence="1">
    <location>
        <begin position="1"/>
        <end position="49"/>
    </location>
</feature>
<evidence type="ECO:0000313" key="2">
    <source>
        <dbReference type="EMBL" id="GAA0156703.1"/>
    </source>
</evidence>
<dbReference type="Proteomes" id="UP001454036">
    <property type="component" value="Unassembled WGS sequence"/>
</dbReference>
<feature type="compositionally biased region" description="Acidic residues" evidence="1">
    <location>
        <begin position="120"/>
        <end position="129"/>
    </location>
</feature>
<dbReference type="EMBL" id="BAABME010019289">
    <property type="protein sequence ID" value="GAA0156703.1"/>
    <property type="molecule type" value="Genomic_DNA"/>
</dbReference>
<proteinExistence type="predicted"/>
<gene>
    <name evidence="2" type="ORF">LIER_38326</name>
</gene>